<dbReference type="InterPro" id="IPR020103">
    <property type="entry name" value="PsdUridine_synth_cat_dom_sf"/>
</dbReference>
<dbReference type="PROSITE" id="PS50984">
    <property type="entry name" value="TRUD"/>
    <property type="match status" value="1"/>
</dbReference>
<dbReference type="EMBL" id="CAXAMN010027961">
    <property type="protein sequence ID" value="CAK9114176.1"/>
    <property type="molecule type" value="Genomic_DNA"/>
</dbReference>
<gene>
    <name evidence="4" type="ORF">CCMP2556_LOCUS52809</name>
</gene>
<comment type="similarity">
    <text evidence="1">Belongs to the pseudouridine synthase TruD family.</text>
</comment>
<name>A0ABP0SP49_9DINO</name>
<accession>A0ABP0SP49</accession>
<evidence type="ECO:0000259" key="3">
    <source>
        <dbReference type="PROSITE" id="PS50984"/>
    </source>
</evidence>
<protein>
    <recommendedName>
        <fullName evidence="3">TRUD domain-containing protein</fullName>
    </recommendedName>
</protein>
<dbReference type="InterPro" id="IPR042214">
    <property type="entry name" value="TruD_catalytic"/>
</dbReference>
<dbReference type="Proteomes" id="UP001642484">
    <property type="component" value="Unassembled WGS sequence"/>
</dbReference>
<organism evidence="4 5">
    <name type="scientific">Durusdinium trenchii</name>
    <dbReference type="NCBI Taxonomy" id="1381693"/>
    <lineage>
        <taxon>Eukaryota</taxon>
        <taxon>Sar</taxon>
        <taxon>Alveolata</taxon>
        <taxon>Dinophyceae</taxon>
        <taxon>Suessiales</taxon>
        <taxon>Symbiodiniaceae</taxon>
        <taxon>Durusdinium</taxon>
    </lineage>
</organism>
<proteinExistence type="inferred from homology"/>
<dbReference type="InterPro" id="IPR011760">
    <property type="entry name" value="PsdUridine_synth_TruD_insert"/>
</dbReference>
<dbReference type="Gene3D" id="3.30.2350.20">
    <property type="entry name" value="TruD, catalytic domain"/>
    <property type="match status" value="1"/>
</dbReference>
<reference evidence="4 5" key="1">
    <citation type="submission" date="2024-02" db="EMBL/GenBank/DDBJ databases">
        <authorList>
            <person name="Chen Y."/>
            <person name="Shah S."/>
            <person name="Dougan E. K."/>
            <person name="Thang M."/>
            <person name="Chan C."/>
        </authorList>
    </citation>
    <scope>NUCLEOTIDE SEQUENCE [LARGE SCALE GENOMIC DNA]</scope>
</reference>
<keyword evidence="5" id="KW-1185">Reference proteome</keyword>
<evidence type="ECO:0000313" key="5">
    <source>
        <dbReference type="Proteomes" id="UP001642484"/>
    </source>
</evidence>
<evidence type="ECO:0000256" key="1">
    <source>
        <dbReference type="ARBA" id="ARBA00007953"/>
    </source>
</evidence>
<dbReference type="InterPro" id="IPR001656">
    <property type="entry name" value="PsdUridine_synth_TruD"/>
</dbReference>
<keyword evidence="2" id="KW-0413">Isomerase</keyword>
<sequence>MALALRTLEAEVGLSRFLPGARLQGVLRRRFVRDLQRHDVLQSGEVLHLTSLGPGPAKAPFQCAVYTCGRGDLRSRLAEELHVPSGAFRMGPQLRIPGVSVQLMTLPKGLSDKTPDEVLKSGMLKGPEFTVALGPADLAMPAAGKLRCAGHRFTMVLRGLSQKQLSTGLVEERLEEIRENGFVNFFELSHFGLAEVRRFEIGAALWGGHWANAAHLLLTANRADALRPASKAFAEKDYAKGLELLPTGNSCKGLRKLAMNLLLKRPVKEAVFAALSPPDWRRYLSSVSRLAWNKAVALRLGGEMPLRPVPGDLVWDERAGEGRPVSAKEADEDRWHLKDVVLPLPRPGSPVPESGGRLAMEAVLRDFVPTEDSTELPELKEFIPSVRHILSVPADLTWDVDEGMVDCDLVRLGLAEMPRGRAIRAETVALRLRATLRRTESAEALLREVLKANPSDFQEGLDREDEVF</sequence>
<dbReference type="SUPFAM" id="SSF55120">
    <property type="entry name" value="Pseudouridine synthase"/>
    <property type="match status" value="1"/>
</dbReference>
<evidence type="ECO:0000256" key="2">
    <source>
        <dbReference type="ARBA" id="ARBA00023235"/>
    </source>
</evidence>
<dbReference type="PANTHER" id="PTHR13326:SF21">
    <property type="entry name" value="PSEUDOURIDYLATE SYNTHASE PUS7L"/>
    <property type="match status" value="1"/>
</dbReference>
<feature type="domain" description="TRUD" evidence="3">
    <location>
        <begin position="181"/>
        <end position="392"/>
    </location>
</feature>
<dbReference type="Pfam" id="PF01142">
    <property type="entry name" value="TruD"/>
    <property type="match status" value="1"/>
</dbReference>
<dbReference type="PANTHER" id="PTHR13326">
    <property type="entry name" value="TRNA PSEUDOURIDINE SYNTHASE D"/>
    <property type="match status" value="1"/>
</dbReference>
<evidence type="ECO:0000313" key="4">
    <source>
        <dbReference type="EMBL" id="CAK9114176.1"/>
    </source>
</evidence>
<comment type="caution">
    <text evidence="4">The sequence shown here is derived from an EMBL/GenBank/DDBJ whole genome shotgun (WGS) entry which is preliminary data.</text>
</comment>